<sequence length="402" mass="45696">YLSFRVFDPSGKTHWHSGGFASVVCDLLKALFTIGFCYRPKRHETRTRRRADRTLTLTLLKNARIADQNNTPSGKPYASHVGGEMEGRRALFLQIAVAWRVDKCIYYMYAFCVKAADGAVATAAEPTAAAMVSHSKRDSRHFSRRCRVSRDGERYFSPIRVYTRSRANTLRIAPRGDWYATGKVDTRDLRTLQTINICATNSKRHHLDKKCCANNLSQFLRHFSGKNGGIILVAWRGRRHRFIERFFLAELKSLKTRTITKIKDSRTYVATSATKNRPLSPRTRYPPLRPACGILAPIPDGGDAAGDAVTTKSVGDLPAFLCNLGFSRCKPLYRKGPLVNKESRREASRRADIRWIKCSENRTFQTRLGERQQCSNLLRSYRCVIWVVLDKVFLADCKVGHI</sequence>
<name>A0A195E6P9_9HYME</name>
<feature type="non-terminal residue" evidence="1">
    <location>
        <position position="1"/>
    </location>
</feature>
<reference evidence="1 2" key="1">
    <citation type="submission" date="2015-09" db="EMBL/GenBank/DDBJ databases">
        <title>Trachymyrmex cornetzi WGS genome.</title>
        <authorList>
            <person name="Nygaard S."/>
            <person name="Hu H."/>
            <person name="Boomsma J."/>
            <person name="Zhang G."/>
        </authorList>
    </citation>
    <scope>NUCLEOTIDE SEQUENCE [LARGE SCALE GENOMIC DNA]</scope>
    <source>
        <strain evidence="1">Tcor2-1</strain>
        <tissue evidence="1">Whole body</tissue>
    </source>
</reference>
<proteinExistence type="predicted"/>
<organism evidence="1 2">
    <name type="scientific">Trachymyrmex cornetzi</name>
    <dbReference type="NCBI Taxonomy" id="471704"/>
    <lineage>
        <taxon>Eukaryota</taxon>
        <taxon>Metazoa</taxon>
        <taxon>Ecdysozoa</taxon>
        <taxon>Arthropoda</taxon>
        <taxon>Hexapoda</taxon>
        <taxon>Insecta</taxon>
        <taxon>Pterygota</taxon>
        <taxon>Neoptera</taxon>
        <taxon>Endopterygota</taxon>
        <taxon>Hymenoptera</taxon>
        <taxon>Apocrita</taxon>
        <taxon>Aculeata</taxon>
        <taxon>Formicoidea</taxon>
        <taxon>Formicidae</taxon>
        <taxon>Myrmicinae</taxon>
        <taxon>Trachymyrmex</taxon>
    </lineage>
</organism>
<evidence type="ECO:0000313" key="2">
    <source>
        <dbReference type="Proteomes" id="UP000078492"/>
    </source>
</evidence>
<evidence type="ECO:0000313" key="1">
    <source>
        <dbReference type="EMBL" id="KYN20766.1"/>
    </source>
</evidence>
<dbReference type="Proteomes" id="UP000078492">
    <property type="component" value="Unassembled WGS sequence"/>
</dbReference>
<dbReference type="EMBL" id="KQ979568">
    <property type="protein sequence ID" value="KYN20766.1"/>
    <property type="molecule type" value="Genomic_DNA"/>
</dbReference>
<accession>A0A195E6P9</accession>
<dbReference type="AlphaFoldDB" id="A0A195E6P9"/>
<protein>
    <submittedName>
        <fullName evidence="1">Uncharacterized protein</fullName>
    </submittedName>
</protein>
<gene>
    <name evidence="1" type="ORF">ALC57_06672</name>
</gene>
<keyword evidence="2" id="KW-1185">Reference proteome</keyword>